<dbReference type="Gene3D" id="3.90.1570.10">
    <property type="entry name" value="tt1808, chain A"/>
    <property type="match status" value="1"/>
</dbReference>
<name>A0A7C9FY86_9BACT</name>
<dbReference type="InterPro" id="IPR012296">
    <property type="entry name" value="Nuclease_put_TT1808"/>
</dbReference>
<evidence type="ECO:0000313" key="2">
    <source>
        <dbReference type="Proteomes" id="UP000479293"/>
    </source>
</evidence>
<gene>
    <name evidence="1" type="ORF">GBK04_11700</name>
</gene>
<dbReference type="RefSeq" id="WP_152759866.1">
    <property type="nucleotide sequence ID" value="NZ_WHLY01000002.1"/>
</dbReference>
<dbReference type="Proteomes" id="UP000479293">
    <property type="component" value="Unassembled WGS sequence"/>
</dbReference>
<accession>A0A7C9FY86</accession>
<reference evidence="1 2" key="1">
    <citation type="submission" date="2019-10" db="EMBL/GenBank/DDBJ databases">
        <title>Draft Genome Sequence of Cytophagaceae sp. SJW1-29.</title>
        <authorList>
            <person name="Choi A."/>
        </authorList>
    </citation>
    <scope>NUCLEOTIDE SEQUENCE [LARGE SCALE GENOMIC DNA]</scope>
    <source>
        <strain evidence="1 2">SJW1-29</strain>
    </source>
</reference>
<dbReference type="AlphaFoldDB" id="A0A7C9FY86"/>
<evidence type="ECO:0000313" key="1">
    <source>
        <dbReference type="EMBL" id="MPR34013.1"/>
    </source>
</evidence>
<dbReference type="EMBL" id="WHLY01000002">
    <property type="protein sequence ID" value="MPR34013.1"/>
    <property type="molecule type" value="Genomic_DNA"/>
</dbReference>
<sequence length="204" mass="23544">MEAITGQIPETLLYEEFGGRKYYRRGYRQILLGLKNESEIMGSSVFQSLIVSALIFYLKTILPKNHYWVQSSEAGLHLDRAENLANDIAIVEKSKLKDPRSLKYNDVPPRFVIEVDIKIDPRDYSAEPAVGSDMDYILQKSEQLLKFGVEGIAWILTPSRKTLLMRPNHRLEVYNWTDEVPLFGEYAFCLQRILEEEGILPESE</sequence>
<keyword evidence="2" id="KW-1185">Reference proteome</keyword>
<protein>
    <submittedName>
        <fullName evidence="1">Uncharacterized protein</fullName>
    </submittedName>
</protein>
<proteinExistence type="predicted"/>
<comment type="caution">
    <text evidence="1">The sequence shown here is derived from an EMBL/GenBank/DDBJ whole genome shotgun (WGS) entry which is preliminary data.</text>
</comment>
<organism evidence="1 2">
    <name type="scientific">Salmonirosea aquatica</name>
    <dbReference type="NCBI Taxonomy" id="2654236"/>
    <lineage>
        <taxon>Bacteria</taxon>
        <taxon>Pseudomonadati</taxon>
        <taxon>Bacteroidota</taxon>
        <taxon>Cytophagia</taxon>
        <taxon>Cytophagales</taxon>
        <taxon>Spirosomataceae</taxon>
        <taxon>Salmonirosea</taxon>
    </lineage>
</organism>